<name>A0AA45C5P3_9BACT</name>
<dbReference type="PROSITE" id="PS50930">
    <property type="entry name" value="HTH_LYTTR"/>
    <property type="match status" value="1"/>
</dbReference>
<dbReference type="Pfam" id="PF04397">
    <property type="entry name" value="LytTR"/>
    <property type="match status" value="1"/>
</dbReference>
<dbReference type="RefSeq" id="WP_109605456.1">
    <property type="nucleotide sequence ID" value="NZ_JAMHJO010000004.1"/>
</dbReference>
<evidence type="ECO:0000259" key="3">
    <source>
        <dbReference type="PROSITE" id="PS50110"/>
    </source>
</evidence>
<organism evidence="5 6">
    <name type="scientific">Oceanotoga teriensis</name>
    <dbReference type="NCBI Taxonomy" id="515440"/>
    <lineage>
        <taxon>Bacteria</taxon>
        <taxon>Thermotogati</taxon>
        <taxon>Thermotogota</taxon>
        <taxon>Thermotogae</taxon>
        <taxon>Petrotogales</taxon>
        <taxon>Petrotogaceae</taxon>
        <taxon>Oceanotoga</taxon>
    </lineage>
</organism>
<dbReference type="Gene3D" id="3.40.50.2300">
    <property type="match status" value="1"/>
</dbReference>
<feature type="domain" description="HTH LytTR-type" evidence="4">
    <location>
        <begin position="142"/>
        <end position="248"/>
    </location>
</feature>
<evidence type="ECO:0000313" key="5">
    <source>
        <dbReference type="EMBL" id="PWJ89280.1"/>
    </source>
</evidence>
<dbReference type="InterPro" id="IPR007492">
    <property type="entry name" value="LytTR_DNA-bd_dom"/>
</dbReference>
<dbReference type="SUPFAM" id="SSF52172">
    <property type="entry name" value="CheY-like"/>
    <property type="match status" value="1"/>
</dbReference>
<evidence type="ECO:0000256" key="2">
    <source>
        <dbReference type="SAM" id="Coils"/>
    </source>
</evidence>
<feature type="modified residue" description="4-aspartylphosphate" evidence="1">
    <location>
        <position position="55"/>
    </location>
</feature>
<dbReference type="PROSITE" id="PS50110">
    <property type="entry name" value="RESPONSE_REGULATORY"/>
    <property type="match status" value="1"/>
</dbReference>
<sequence>MKIKTLIAEDEPHSMSRMVKILSEFEEIDIVAQASDGNEALNLIKEKSPELLFLDINMPGKTGFEIIQEIDYEPYIIFVTAYEKYAIQAFEENAVDYILKPTNSERVKKSLDKIKEKNQKVDNKMIDILEKIMQKENYMNRFSIKNNDEIILIPEDDVFYFKAQDKYTFLCTYDEEMFFDTSLKKLEEKLNPEKFIRIHKSYIVSLNKINKIQKLFLREYLIELKDKNKTLLKVGRSYLSSLKNELDF</sequence>
<keyword evidence="1" id="KW-0597">Phosphoprotein</keyword>
<comment type="caution">
    <text evidence="5">The sequence shown here is derived from an EMBL/GenBank/DDBJ whole genome shotgun (WGS) entry which is preliminary data.</text>
</comment>
<gene>
    <name evidence="5" type="ORF">C7380_1156</name>
</gene>
<dbReference type="Pfam" id="PF00072">
    <property type="entry name" value="Response_reg"/>
    <property type="match status" value="1"/>
</dbReference>
<dbReference type="InterPro" id="IPR011006">
    <property type="entry name" value="CheY-like_superfamily"/>
</dbReference>
<dbReference type="PANTHER" id="PTHR37299">
    <property type="entry name" value="TRANSCRIPTIONAL REGULATOR-RELATED"/>
    <property type="match status" value="1"/>
</dbReference>
<dbReference type="InterPro" id="IPR046947">
    <property type="entry name" value="LytR-like"/>
</dbReference>
<dbReference type="SMART" id="SM00448">
    <property type="entry name" value="REC"/>
    <property type="match status" value="1"/>
</dbReference>
<feature type="domain" description="Response regulatory" evidence="3">
    <location>
        <begin position="4"/>
        <end position="115"/>
    </location>
</feature>
<proteinExistence type="predicted"/>
<protein>
    <submittedName>
        <fullName evidence="5">LytTR family two component transcriptional regulator</fullName>
    </submittedName>
</protein>
<dbReference type="Gene3D" id="2.40.50.1020">
    <property type="entry name" value="LytTr DNA-binding domain"/>
    <property type="match status" value="1"/>
</dbReference>
<dbReference type="AlphaFoldDB" id="A0AA45C5P3"/>
<accession>A0AA45C5P3</accession>
<evidence type="ECO:0000256" key="1">
    <source>
        <dbReference type="PROSITE-ProRule" id="PRU00169"/>
    </source>
</evidence>
<dbReference type="SMART" id="SM00850">
    <property type="entry name" value="LytTR"/>
    <property type="match status" value="1"/>
</dbReference>
<evidence type="ECO:0000259" key="4">
    <source>
        <dbReference type="PROSITE" id="PS50930"/>
    </source>
</evidence>
<reference evidence="5 6" key="1">
    <citation type="submission" date="2018-05" db="EMBL/GenBank/DDBJ databases">
        <title>Genomic Encyclopedia of Type Strains, Phase IV (KMG-IV): sequencing the most valuable type-strain genomes for metagenomic binning, comparative biology and taxonomic classification.</title>
        <authorList>
            <person name="Goeker M."/>
        </authorList>
    </citation>
    <scope>NUCLEOTIDE SEQUENCE [LARGE SCALE GENOMIC DNA]</scope>
    <source>
        <strain evidence="5 6">DSM 24906</strain>
    </source>
</reference>
<keyword evidence="2" id="KW-0175">Coiled coil</keyword>
<dbReference type="EMBL" id="QGGI01000015">
    <property type="protein sequence ID" value="PWJ89280.1"/>
    <property type="molecule type" value="Genomic_DNA"/>
</dbReference>
<dbReference type="InterPro" id="IPR001789">
    <property type="entry name" value="Sig_transdc_resp-reg_receiver"/>
</dbReference>
<keyword evidence="6" id="KW-1185">Reference proteome</keyword>
<dbReference type="Proteomes" id="UP000245921">
    <property type="component" value="Unassembled WGS sequence"/>
</dbReference>
<evidence type="ECO:0000313" key="6">
    <source>
        <dbReference type="Proteomes" id="UP000245921"/>
    </source>
</evidence>
<dbReference type="GO" id="GO:0000156">
    <property type="term" value="F:phosphorelay response regulator activity"/>
    <property type="evidence" value="ECO:0007669"/>
    <property type="project" value="InterPro"/>
</dbReference>
<dbReference type="GO" id="GO:0003677">
    <property type="term" value="F:DNA binding"/>
    <property type="evidence" value="ECO:0007669"/>
    <property type="project" value="InterPro"/>
</dbReference>
<dbReference type="PANTHER" id="PTHR37299:SF1">
    <property type="entry name" value="STAGE 0 SPORULATION PROTEIN A HOMOLOG"/>
    <property type="match status" value="1"/>
</dbReference>
<feature type="coiled-coil region" evidence="2">
    <location>
        <begin position="104"/>
        <end position="131"/>
    </location>
</feature>